<sequence>MLSHTVSMKCVREFCQVTGTDEETARSFLSACNDDLDLAVSLYMDDPSRVPSHSATEEYRAPIPQRNEQLLPVVVPLLPTHLQNPAPLQTRRRAFVAEDSDDSSGDDVILTSGEERSVKPRYKPNSSSSSNTEGVNSGSSIARSCHGHVNGVKNDTTTQQKKKRHLQELYQPPVELLFNGSLNAAAITAQEKHQWLLVSVHDEGCFECHLLNRDVWKDSKVYQLIKHHCTFLQIPVDSPEGLRFRSSYSYVQSASHIAVLNPFTREQKMMWTHLNDPRIVYDVLSEFMKHSVLINPNNNVNNGHENINTSSTSIIDDNPSFPQSLPRPATTTDDTTIHYLDAKRPRLHHRMSTNYNRYSTVGSSSSEGGGHSSSQITSISNTLDLTEDEQLQLAIEASKKEANNKQLNSSQKSFTIDGDSEIVITDNEEEEEEVDVDNCQISSSEASQPDTDRSGVHDSDLAEDCILVNSNSGTNSSSFVSSTTATITARRPLRPEKSLHESIFNCSLTSDNVLRELPSPAAEAGEQVFELLIRLPDGAREIYRLPSTLKLQDLHSYFEYRGYPTSRYEVVRIHPYLCLSVMPQSISLAVAGLSTKDTLFIQER</sequence>
<dbReference type="Pfam" id="PF00789">
    <property type="entry name" value="UBX"/>
    <property type="match status" value="1"/>
</dbReference>
<dbReference type="PROSITE" id="PS50330">
    <property type="entry name" value="UIM"/>
    <property type="match status" value="1"/>
</dbReference>
<feature type="compositionally biased region" description="Polar residues" evidence="1">
    <location>
        <begin position="309"/>
        <end position="334"/>
    </location>
</feature>
<dbReference type="PANTHER" id="PTHR23322">
    <property type="entry name" value="FAS-ASSOCIATED PROTEIN"/>
    <property type="match status" value="1"/>
</dbReference>
<proteinExistence type="predicted"/>
<feature type="compositionally biased region" description="Polar residues" evidence="1">
    <location>
        <begin position="352"/>
        <end position="361"/>
    </location>
</feature>
<dbReference type="InterPro" id="IPR050730">
    <property type="entry name" value="UBX_domain-protein"/>
</dbReference>
<dbReference type="InterPro" id="IPR009060">
    <property type="entry name" value="UBA-like_sf"/>
</dbReference>
<feature type="compositionally biased region" description="Acidic residues" evidence="1">
    <location>
        <begin position="427"/>
        <end position="436"/>
    </location>
</feature>
<feature type="region of interest" description="Disordered" evidence="1">
    <location>
        <begin position="307"/>
        <end position="378"/>
    </location>
</feature>
<dbReference type="CDD" id="cd02958">
    <property type="entry name" value="UAS"/>
    <property type="match status" value="1"/>
</dbReference>
<dbReference type="WBParaSite" id="TREG1_28770.1">
    <property type="protein sequence ID" value="TREG1_28770.1"/>
    <property type="gene ID" value="TREG1_28770"/>
</dbReference>
<feature type="region of interest" description="Disordered" evidence="1">
    <location>
        <begin position="427"/>
        <end position="457"/>
    </location>
</feature>
<feature type="compositionally biased region" description="Low complexity" evidence="1">
    <location>
        <begin position="125"/>
        <end position="140"/>
    </location>
</feature>
<dbReference type="SMART" id="SM00726">
    <property type="entry name" value="UIM"/>
    <property type="match status" value="1"/>
</dbReference>
<dbReference type="SUPFAM" id="SSF46934">
    <property type="entry name" value="UBA-like"/>
    <property type="match status" value="1"/>
</dbReference>
<organism evidence="3 4">
    <name type="scientific">Trichobilharzia regenti</name>
    <name type="common">Nasal bird schistosome</name>
    <dbReference type="NCBI Taxonomy" id="157069"/>
    <lineage>
        <taxon>Eukaryota</taxon>
        <taxon>Metazoa</taxon>
        <taxon>Spiralia</taxon>
        <taxon>Lophotrochozoa</taxon>
        <taxon>Platyhelminthes</taxon>
        <taxon>Trematoda</taxon>
        <taxon>Digenea</taxon>
        <taxon>Strigeidida</taxon>
        <taxon>Schistosomatoidea</taxon>
        <taxon>Schistosomatidae</taxon>
        <taxon>Trichobilharzia</taxon>
    </lineage>
</organism>
<dbReference type="Pfam" id="PF13899">
    <property type="entry name" value="Thioredoxin_7"/>
    <property type="match status" value="1"/>
</dbReference>
<reference evidence="4" key="2">
    <citation type="submission" date="2023-11" db="UniProtKB">
        <authorList>
            <consortium name="WormBaseParasite"/>
        </authorList>
    </citation>
    <scope>IDENTIFICATION</scope>
</reference>
<dbReference type="SUPFAM" id="SSF52833">
    <property type="entry name" value="Thioredoxin-like"/>
    <property type="match status" value="1"/>
</dbReference>
<dbReference type="InterPro" id="IPR036249">
    <property type="entry name" value="Thioredoxin-like_sf"/>
</dbReference>
<dbReference type="PROSITE" id="PS50033">
    <property type="entry name" value="UBX"/>
    <property type="match status" value="1"/>
</dbReference>
<feature type="domain" description="UBX" evidence="2">
    <location>
        <begin position="524"/>
        <end position="601"/>
    </location>
</feature>
<dbReference type="SUPFAM" id="SSF54236">
    <property type="entry name" value="Ubiquitin-like"/>
    <property type="match status" value="1"/>
</dbReference>
<evidence type="ECO:0000259" key="2">
    <source>
        <dbReference type="PROSITE" id="PS50033"/>
    </source>
</evidence>
<evidence type="ECO:0000256" key="1">
    <source>
        <dbReference type="SAM" id="MobiDB-lite"/>
    </source>
</evidence>
<dbReference type="GO" id="GO:0043161">
    <property type="term" value="P:proteasome-mediated ubiquitin-dependent protein catabolic process"/>
    <property type="evidence" value="ECO:0007669"/>
    <property type="project" value="TreeGrafter"/>
</dbReference>
<dbReference type="AlphaFoldDB" id="A0AA85JQ01"/>
<dbReference type="InterPro" id="IPR001012">
    <property type="entry name" value="UBX_dom"/>
</dbReference>
<dbReference type="GO" id="GO:0005634">
    <property type="term" value="C:nucleus"/>
    <property type="evidence" value="ECO:0007669"/>
    <property type="project" value="TreeGrafter"/>
</dbReference>
<dbReference type="Gene3D" id="1.10.8.10">
    <property type="entry name" value="DNA helicase RuvA subunit, C-terminal domain"/>
    <property type="match status" value="1"/>
</dbReference>
<evidence type="ECO:0000313" key="4">
    <source>
        <dbReference type="WBParaSite" id="TREG1_28770.1"/>
    </source>
</evidence>
<accession>A0AA85JQ01</accession>
<dbReference type="Gene3D" id="3.10.20.90">
    <property type="entry name" value="Phosphatidylinositol 3-kinase Catalytic Subunit, Chain A, domain 1"/>
    <property type="match status" value="1"/>
</dbReference>
<feature type="region of interest" description="Disordered" evidence="1">
    <location>
        <begin position="96"/>
        <end position="164"/>
    </location>
</feature>
<feature type="compositionally biased region" description="Polar residues" evidence="1">
    <location>
        <begin position="439"/>
        <end position="449"/>
    </location>
</feature>
<dbReference type="Pfam" id="PF14555">
    <property type="entry name" value="UBA_4"/>
    <property type="match status" value="1"/>
</dbReference>
<dbReference type="SMART" id="SM00594">
    <property type="entry name" value="UAS"/>
    <property type="match status" value="1"/>
</dbReference>
<evidence type="ECO:0000313" key="3">
    <source>
        <dbReference type="Proteomes" id="UP000050795"/>
    </source>
</evidence>
<protein>
    <recommendedName>
        <fullName evidence="2">UBX domain-containing protein</fullName>
    </recommendedName>
</protein>
<name>A0AA85JQ01_TRIRE</name>
<dbReference type="InterPro" id="IPR029071">
    <property type="entry name" value="Ubiquitin-like_domsf"/>
</dbReference>
<dbReference type="InterPro" id="IPR003903">
    <property type="entry name" value="UIM_dom"/>
</dbReference>
<keyword evidence="3" id="KW-1185">Reference proteome</keyword>
<dbReference type="Proteomes" id="UP000050795">
    <property type="component" value="Unassembled WGS sequence"/>
</dbReference>
<dbReference type="PANTHER" id="PTHR23322:SF6">
    <property type="entry name" value="UBX DOMAIN-CONTAINING PROTEIN 7"/>
    <property type="match status" value="1"/>
</dbReference>
<reference evidence="3" key="1">
    <citation type="submission" date="2022-06" db="EMBL/GenBank/DDBJ databases">
        <authorList>
            <person name="Berger JAMES D."/>
            <person name="Berger JAMES D."/>
        </authorList>
    </citation>
    <scope>NUCLEOTIDE SEQUENCE [LARGE SCALE GENOMIC DNA]</scope>
</reference>
<dbReference type="Gene3D" id="3.40.30.10">
    <property type="entry name" value="Glutaredoxin"/>
    <property type="match status" value="1"/>
</dbReference>
<dbReference type="GO" id="GO:0043130">
    <property type="term" value="F:ubiquitin binding"/>
    <property type="evidence" value="ECO:0007669"/>
    <property type="project" value="TreeGrafter"/>
</dbReference>
<dbReference type="InterPro" id="IPR006577">
    <property type="entry name" value="UAS"/>
</dbReference>